<proteinExistence type="predicted"/>
<evidence type="ECO:0000313" key="2">
    <source>
        <dbReference type="EMBL" id="MEH2553592.1"/>
    </source>
</evidence>
<dbReference type="Proteomes" id="UP001364224">
    <property type="component" value="Unassembled WGS sequence"/>
</dbReference>
<comment type="caution">
    <text evidence="2">The sequence shown here is derived from an EMBL/GenBank/DDBJ whole genome shotgun (WGS) entry which is preliminary data.</text>
</comment>
<name>A0ABU8B4X9_9BRAD</name>
<sequence>MAQCNLLVHYTKKIVATPPITRTVGISPKNKYGMAFSSSQQIKNGRSSSAAQEIPQLTSQLVFARRAAQHQRSSLPPRCSGDGKGYDCKSKSDEFQPGSVRHFRLSSKHISNRRCDTSCNETCNRRQCPIRSSTASSQVGQSLCKDCHPALTNSQTLGELDKKCRSISVHLDRSHQLAISHVGIFQASNDADRPRQHPCARLSARSKPDQQRPSAEIPRPFLNSKNAAPTSIRSQRKSCHFLPET</sequence>
<evidence type="ECO:0000256" key="1">
    <source>
        <dbReference type="SAM" id="MobiDB-lite"/>
    </source>
</evidence>
<feature type="compositionally biased region" description="Polar residues" evidence="1">
    <location>
        <begin position="223"/>
        <end position="233"/>
    </location>
</feature>
<dbReference type="EMBL" id="JAZHRV010000001">
    <property type="protein sequence ID" value="MEH2553592.1"/>
    <property type="molecule type" value="Genomic_DNA"/>
</dbReference>
<protein>
    <submittedName>
        <fullName evidence="2">Uncharacterized protein</fullName>
    </submittedName>
</protein>
<reference evidence="2 3" key="1">
    <citation type="submission" date="2024-02" db="EMBL/GenBank/DDBJ databases">
        <title>Adaptive strategies in a cosmopolitan and abundant soil bacterium.</title>
        <authorList>
            <person name="Carini P."/>
        </authorList>
    </citation>
    <scope>NUCLEOTIDE SEQUENCE [LARGE SCALE GENOMIC DNA]</scope>
    <source>
        <strain evidence="2 3">AZCC 1608</strain>
    </source>
</reference>
<evidence type="ECO:0000313" key="3">
    <source>
        <dbReference type="Proteomes" id="UP001364224"/>
    </source>
</evidence>
<feature type="region of interest" description="Disordered" evidence="1">
    <location>
        <begin position="201"/>
        <end position="245"/>
    </location>
</feature>
<accession>A0ABU8B4X9</accession>
<gene>
    <name evidence="2" type="ORF">V1286_001121</name>
</gene>
<organism evidence="2 3">
    <name type="scientific">Bradyrhizobium algeriense</name>
    <dbReference type="NCBI Taxonomy" id="634784"/>
    <lineage>
        <taxon>Bacteria</taxon>
        <taxon>Pseudomonadati</taxon>
        <taxon>Pseudomonadota</taxon>
        <taxon>Alphaproteobacteria</taxon>
        <taxon>Hyphomicrobiales</taxon>
        <taxon>Nitrobacteraceae</taxon>
        <taxon>Bradyrhizobium</taxon>
    </lineage>
</organism>
<keyword evidence="3" id="KW-1185">Reference proteome</keyword>